<dbReference type="SUPFAM" id="SSF81343">
    <property type="entry name" value="Fumarate reductase respiratory complex transmembrane subunits"/>
    <property type="match status" value="1"/>
</dbReference>
<dbReference type="PANTHER" id="PTHR38409:SF1">
    <property type="entry name" value="MITOCHONDRIAL ADAPTER PROTEIN MCP1"/>
    <property type="match status" value="1"/>
</dbReference>
<dbReference type="OrthoDB" id="10259513at2759"/>
<organism evidence="3 4">
    <name type="scientific">Hebeloma cylindrosporum</name>
    <dbReference type="NCBI Taxonomy" id="76867"/>
    <lineage>
        <taxon>Eukaryota</taxon>
        <taxon>Fungi</taxon>
        <taxon>Dikarya</taxon>
        <taxon>Basidiomycota</taxon>
        <taxon>Agaricomycotina</taxon>
        <taxon>Agaricomycetes</taxon>
        <taxon>Agaricomycetidae</taxon>
        <taxon>Agaricales</taxon>
        <taxon>Agaricineae</taxon>
        <taxon>Hymenogastraceae</taxon>
        <taxon>Hebeloma</taxon>
    </lineage>
</organism>
<feature type="chain" id="PRO_5002162977" description="Mitochondrial adapter protein MCP1 transmembrane domain-containing protein" evidence="2">
    <location>
        <begin position="32"/>
        <end position="234"/>
    </location>
</feature>
<dbReference type="EMBL" id="KN831768">
    <property type="protein sequence ID" value="KIM49544.1"/>
    <property type="molecule type" value="Genomic_DNA"/>
</dbReference>
<feature type="transmembrane region" description="Helical" evidence="1">
    <location>
        <begin position="147"/>
        <end position="168"/>
    </location>
</feature>
<accession>A0A0C3CZG2</accession>
<evidence type="ECO:0000256" key="1">
    <source>
        <dbReference type="SAM" id="Phobius"/>
    </source>
</evidence>
<keyword evidence="1" id="KW-1133">Transmembrane helix</keyword>
<feature type="transmembrane region" description="Helical" evidence="1">
    <location>
        <begin position="89"/>
        <end position="108"/>
    </location>
</feature>
<dbReference type="InterPro" id="IPR034804">
    <property type="entry name" value="SQR/QFR_C/D"/>
</dbReference>
<dbReference type="HOGENOM" id="CLU_086446_0_0_1"/>
<feature type="signal peptide" evidence="2">
    <location>
        <begin position="1"/>
        <end position="31"/>
    </location>
</feature>
<feature type="transmembrane region" description="Helical" evidence="1">
    <location>
        <begin position="58"/>
        <end position="77"/>
    </location>
</feature>
<evidence type="ECO:0000313" key="3">
    <source>
        <dbReference type="EMBL" id="KIM49544.1"/>
    </source>
</evidence>
<keyword evidence="1" id="KW-0812">Transmembrane</keyword>
<proteinExistence type="predicted"/>
<keyword evidence="1" id="KW-0472">Membrane</keyword>
<keyword evidence="4" id="KW-1185">Reference proteome</keyword>
<name>A0A0C3CZG2_HEBCY</name>
<dbReference type="Proteomes" id="UP000053424">
    <property type="component" value="Unassembled WGS sequence"/>
</dbReference>
<feature type="transmembrane region" description="Helical" evidence="1">
    <location>
        <begin position="189"/>
        <end position="208"/>
    </location>
</feature>
<dbReference type="PANTHER" id="PTHR38409">
    <property type="entry name" value="MDM10-COMPLEMENTING PROTEIN 1"/>
    <property type="match status" value="1"/>
</dbReference>
<sequence length="234" mass="25975">MALPFLTKTAHVSAPFITTFLLVHLSAPTLANVGGSSLSSQTMLLGREYYQGSLSEPLLVLGPLTVHALSGILKRLLSPPNRPPRRITHLLSITGYASLFLFLPIHFLTHRQYPTLESAPIYSVGPSELDYEFVKTGLQTWPIRSSLLYGGLILSTAVHFVDGMTIIWNTWLKEVANASWKRNTRTTRMILGIGAIAFPTLLGLYTIAKEPVMTFASMASRYRAVFMSSFIYRI</sequence>
<evidence type="ECO:0000256" key="2">
    <source>
        <dbReference type="SAM" id="SignalP"/>
    </source>
</evidence>
<dbReference type="GO" id="GO:0016020">
    <property type="term" value="C:membrane"/>
    <property type="evidence" value="ECO:0007669"/>
    <property type="project" value="InterPro"/>
</dbReference>
<protein>
    <recommendedName>
        <fullName evidence="5">Mitochondrial adapter protein MCP1 transmembrane domain-containing protein</fullName>
    </recommendedName>
</protein>
<dbReference type="InterPro" id="IPR039960">
    <property type="entry name" value="MCP1"/>
</dbReference>
<reference evidence="3 4" key="1">
    <citation type="submission" date="2014-04" db="EMBL/GenBank/DDBJ databases">
        <authorList>
            <consortium name="DOE Joint Genome Institute"/>
            <person name="Kuo A."/>
            <person name="Gay G."/>
            <person name="Dore J."/>
            <person name="Kohler A."/>
            <person name="Nagy L.G."/>
            <person name="Floudas D."/>
            <person name="Copeland A."/>
            <person name="Barry K.W."/>
            <person name="Cichocki N."/>
            <person name="Veneault-Fourrey C."/>
            <person name="LaButti K."/>
            <person name="Lindquist E.A."/>
            <person name="Lipzen A."/>
            <person name="Lundell T."/>
            <person name="Morin E."/>
            <person name="Murat C."/>
            <person name="Sun H."/>
            <person name="Tunlid A."/>
            <person name="Henrissat B."/>
            <person name="Grigoriev I.V."/>
            <person name="Hibbett D.S."/>
            <person name="Martin F."/>
            <person name="Nordberg H.P."/>
            <person name="Cantor M.N."/>
            <person name="Hua S.X."/>
        </authorList>
    </citation>
    <scope>NUCLEOTIDE SEQUENCE [LARGE SCALE GENOMIC DNA]</scope>
    <source>
        <strain evidence="4">h7</strain>
    </source>
</reference>
<reference evidence="4" key="2">
    <citation type="submission" date="2015-01" db="EMBL/GenBank/DDBJ databases">
        <title>Evolutionary Origins and Diversification of the Mycorrhizal Mutualists.</title>
        <authorList>
            <consortium name="DOE Joint Genome Institute"/>
            <consortium name="Mycorrhizal Genomics Consortium"/>
            <person name="Kohler A."/>
            <person name="Kuo A."/>
            <person name="Nagy L.G."/>
            <person name="Floudas D."/>
            <person name="Copeland A."/>
            <person name="Barry K.W."/>
            <person name="Cichocki N."/>
            <person name="Veneault-Fourrey C."/>
            <person name="LaButti K."/>
            <person name="Lindquist E.A."/>
            <person name="Lipzen A."/>
            <person name="Lundell T."/>
            <person name="Morin E."/>
            <person name="Murat C."/>
            <person name="Riley R."/>
            <person name="Ohm R."/>
            <person name="Sun H."/>
            <person name="Tunlid A."/>
            <person name="Henrissat B."/>
            <person name="Grigoriev I.V."/>
            <person name="Hibbett D.S."/>
            <person name="Martin F."/>
        </authorList>
    </citation>
    <scope>NUCLEOTIDE SEQUENCE [LARGE SCALE GENOMIC DNA]</scope>
    <source>
        <strain evidence="4">h7</strain>
    </source>
</reference>
<evidence type="ECO:0008006" key="5">
    <source>
        <dbReference type="Google" id="ProtNLM"/>
    </source>
</evidence>
<dbReference type="AlphaFoldDB" id="A0A0C3CZG2"/>
<gene>
    <name evidence="3" type="ORF">M413DRAFT_61015</name>
</gene>
<keyword evidence="2" id="KW-0732">Signal</keyword>
<evidence type="ECO:0000313" key="4">
    <source>
        <dbReference type="Proteomes" id="UP000053424"/>
    </source>
</evidence>
<dbReference type="GO" id="GO:0055088">
    <property type="term" value="P:lipid homeostasis"/>
    <property type="evidence" value="ECO:0007669"/>
    <property type="project" value="InterPro"/>
</dbReference>